<feature type="binding site" evidence="11">
    <location>
        <position position="124"/>
    </location>
    <ligand>
        <name>ATP</name>
        <dbReference type="ChEBI" id="CHEBI:30616"/>
    </ligand>
</feature>
<dbReference type="HOGENOM" id="CLU_057607_2_2_6"/>
<comment type="pathway">
    <text evidence="1 11">Metabolic intermediate biosynthesis; chorismate biosynthesis; chorismate from D-erythrose 4-phosphate and phosphoenolpyruvate: step 5/7.</text>
</comment>
<dbReference type="PROSITE" id="PS01128">
    <property type="entry name" value="SHIKIMATE_KINASE"/>
    <property type="match status" value="1"/>
</dbReference>
<proteinExistence type="inferred from homology"/>
<comment type="caution">
    <text evidence="11">Lacks conserved residue(s) required for the propagation of feature annotation.</text>
</comment>
<dbReference type="HAMAP" id="MF_00109">
    <property type="entry name" value="Shikimate_kinase"/>
    <property type="match status" value="1"/>
</dbReference>
<evidence type="ECO:0000256" key="8">
    <source>
        <dbReference type="ARBA" id="ARBA00022840"/>
    </source>
</evidence>
<keyword evidence="9 11" id="KW-0057">Aromatic amino acid biosynthesis</keyword>
<dbReference type="EC" id="2.7.1.71" evidence="3 11"/>
<dbReference type="PANTHER" id="PTHR21087">
    <property type="entry name" value="SHIKIMATE KINASE"/>
    <property type="match status" value="1"/>
</dbReference>
<comment type="subunit">
    <text evidence="11">Monomer.</text>
</comment>
<comment type="function">
    <text evidence="11">Catalyzes the specific phosphorylation of the 3-hydroxyl group of shikimic acid using ATP as a cosubstrate.</text>
</comment>
<dbReference type="InterPro" id="IPR027417">
    <property type="entry name" value="P-loop_NTPase"/>
</dbReference>
<dbReference type="EMBL" id="JH600070">
    <property type="protein sequence ID" value="EIJ44181.1"/>
    <property type="molecule type" value="Genomic_DNA"/>
</dbReference>
<dbReference type="GO" id="GO:0008652">
    <property type="term" value="P:amino acid biosynthetic process"/>
    <property type="evidence" value="ECO:0007669"/>
    <property type="project" value="UniProtKB-KW"/>
</dbReference>
<keyword evidence="6 11" id="KW-0547">Nucleotide-binding</keyword>
<keyword evidence="11" id="KW-0460">Magnesium</keyword>
<gene>
    <name evidence="11" type="primary">aroK</name>
    <name evidence="12" type="ORF">BegalDRAFT_3363</name>
</gene>
<accession>I3CKN8</accession>
<dbReference type="GO" id="GO:0009073">
    <property type="term" value="P:aromatic amino acid family biosynthetic process"/>
    <property type="evidence" value="ECO:0007669"/>
    <property type="project" value="UniProtKB-KW"/>
</dbReference>
<dbReference type="GO" id="GO:0000287">
    <property type="term" value="F:magnesium ion binding"/>
    <property type="evidence" value="ECO:0007669"/>
    <property type="project" value="UniProtKB-UniRule"/>
</dbReference>
<comment type="similarity">
    <text evidence="2 11">Belongs to the shikimate kinase family.</text>
</comment>
<dbReference type="Gene3D" id="3.40.50.300">
    <property type="entry name" value="P-loop containing nucleotide triphosphate hydrolases"/>
    <property type="match status" value="1"/>
</dbReference>
<evidence type="ECO:0000313" key="12">
    <source>
        <dbReference type="EMBL" id="EIJ44181.1"/>
    </source>
</evidence>
<dbReference type="InterPro" id="IPR031322">
    <property type="entry name" value="Shikimate/glucono_kinase"/>
</dbReference>
<evidence type="ECO:0000256" key="7">
    <source>
        <dbReference type="ARBA" id="ARBA00022777"/>
    </source>
</evidence>
<dbReference type="Proteomes" id="UP000005744">
    <property type="component" value="Unassembled WGS sequence"/>
</dbReference>
<evidence type="ECO:0000256" key="3">
    <source>
        <dbReference type="ARBA" id="ARBA00012154"/>
    </source>
</evidence>
<dbReference type="RefSeq" id="WP_002692013.1">
    <property type="nucleotide sequence ID" value="NZ_JH600070.1"/>
</dbReference>
<dbReference type="CDD" id="cd00464">
    <property type="entry name" value="SK"/>
    <property type="match status" value="1"/>
</dbReference>
<keyword evidence="8 11" id="KW-0067">ATP-binding</keyword>
<keyword evidence="4 11" id="KW-0028">Amino-acid biosynthesis</keyword>
<comment type="catalytic activity">
    <reaction evidence="10 11">
        <text>shikimate + ATP = 3-phosphoshikimate + ADP + H(+)</text>
        <dbReference type="Rhea" id="RHEA:13121"/>
        <dbReference type="ChEBI" id="CHEBI:15378"/>
        <dbReference type="ChEBI" id="CHEBI:30616"/>
        <dbReference type="ChEBI" id="CHEBI:36208"/>
        <dbReference type="ChEBI" id="CHEBI:145989"/>
        <dbReference type="ChEBI" id="CHEBI:456216"/>
        <dbReference type="EC" id="2.7.1.71"/>
    </reaction>
</comment>
<keyword evidence="11" id="KW-0479">Metal-binding</keyword>
<keyword evidence="5 11" id="KW-0808">Transferase</keyword>
<evidence type="ECO:0000256" key="4">
    <source>
        <dbReference type="ARBA" id="ARBA00022605"/>
    </source>
</evidence>
<keyword evidence="7 11" id="KW-0418">Kinase</keyword>
<comment type="cofactor">
    <cofactor evidence="11">
        <name>Mg(2+)</name>
        <dbReference type="ChEBI" id="CHEBI:18420"/>
    </cofactor>
    <text evidence="11">Binds 1 Mg(2+) ion per subunit.</text>
</comment>
<evidence type="ECO:0000256" key="6">
    <source>
        <dbReference type="ARBA" id="ARBA00022741"/>
    </source>
</evidence>
<dbReference type="Pfam" id="PF01202">
    <property type="entry name" value="SKI"/>
    <property type="match status" value="1"/>
</dbReference>
<evidence type="ECO:0000256" key="9">
    <source>
        <dbReference type="ARBA" id="ARBA00023141"/>
    </source>
</evidence>
<feature type="binding site" evidence="11">
    <location>
        <position position="86"/>
    </location>
    <ligand>
        <name>substrate</name>
    </ligand>
</feature>
<name>I3CKN8_9GAMM</name>
<dbReference type="NCBIfam" id="NF003456">
    <property type="entry name" value="PRK05057.1"/>
    <property type="match status" value="1"/>
</dbReference>
<evidence type="ECO:0000256" key="2">
    <source>
        <dbReference type="ARBA" id="ARBA00006997"/>
    </source>
</evidence>
<evidence type="ECO:0000256" key="1">
    <source>
        <dbReference type="ARBA" id="ARBA00004842"/>
    </source>
</evidence>
<dbReference type="GO" id="GO:0005524">
    <property type="term" value="F:ATP binding"/>
    <property type="evidence" value="ECO:0007669"/>
    <property type="project" value="UniProtKB-UniRule"/>
</dbReference>
<dbReference type="PRINTS" id="PR01100">
    <property type="entry name" value="SHIKIMTKNASE"/>
</dbReference>
<evidence type="ECO:0000256" key="10">
    <source>
        <dbReference type="ARBA" id="ARBA00048567"/>
    </source>
</evidence>
<dbReference type="eggNOG" id="COG0703">
    <property type="taxonomic scope" value="Bacteria"/>
</dbReference>
<dbReference type="GO" id="GO:0004765">
    <property type="term" value="F:shikimate kinase activity"/>
    <property type="evidence" value="ECO:0007669"/>
    <property type="project" value="UniProtKB-UniRule"/>
</dbReference>
<dbReference type="UniPathway" id="UPA00053">
    <property type="reaction ID" value="UER00088"/>
</dbReference>
<dbReference type="AlphaFoldDB" id="I3CKN8"/>
<keyword evidence="11" id="KW-0963">Cytoplasm</keyword>
<sequence>MSAEFKQHNNIFLVGLMGVGKTTIGRQLATALDVPFKDSDKEIEERTGASVSLIFEVEGEAGFRKRETAMIAELTAQKGIVLATGGGAILSEENRKCLQDRGLVVYLHASVDELFRRTSHSRNRPLLETANPRERLETLFNERHPFYKSIADLVVDTEHHTVKQVVKYILKRVDPSKDL</sequence>
<dbReference type="STRING" id="395493.BegalDRAFT_3363"/>
<dbReference type="SUPFAM" id="SSF52540">
    <property type="entry name" value="P-loop containing nucleoside triphosphate hydrolases"/>
    <property type="match status" value="1"/>
</dbReference>
<dbReference type="GO" id="GO:0009423">
    <property type="term" value="P:chorismate biosynthetic process"/>
    <property type="evidence" value="ECO:0007669"/>
    <property type="project" value="UniProtKB-UniRule"/>
</dbReference>
<feature type="binding site" evidence="11">
    <location>
        <position position="22"/>
    </location>
    <ligand>
        <name>Mg(2+)</name>
        <dbReference type="ChEBI" id="CHEBI:18420"/>
    </ligand>
</feature>
<keyword evidence="13" id="KW-1185">Reference proteome</keyword>
<comment type="subcellular location">
    <subcellularLocation>
        <location evidence="11">Cytoplasm</location>
    </subcellularLocation>
</comment>
<reference evidence="12 13" key="1">
    <citation type="submission" date="2011-11" db="EMBL/GenBank/DDBJ databases">
        <title>Improved High-Quality Draft sequence of Beggiatoa alba B18lD.</title>
        <authorList>
            <consortium name="US DOE Joint Genome Institute"/>
            <person name="Lucas S."/>
            <person name="Han J."/>
            <person name="Lapidus A."/>
            <person name="Cheng J.-F."/>
            <person name="Goodwin L."/>
            <person name="Pitluck S."/>
            <person name="Peters L."/>
            <person name="Mikhailova N."/>
            <person name="Held B."/>
            <person name="Detter J.C."/>
            <person name="Han C."/>
            <person name="Tapia R."/>
            <person name="Land M."/>
            <person name="Hauser L."/>
            <person name="Kyrpides N."/>
            <person name="Ivanova N."/>
            <person name="Pagani I."/>
            <person name="Samuel K."/>
            <person name="Teske A."/>
            <person name="Mueller J."/>
            <person name="Woyke T."/>
        </authorList>
    </citation>
    <scope>NUCLEOTIDE SEQUENCE [LARGE SCALE GENOMIC DNA]</scope>
    <source>
        <strain evidence="12 13">B18LD</strain>
    </source>
</reference>
<dbReference type="InterPro" id="IPR000623">
    <property type="entry name" value="Shikimate_kinase/TSH1"/>
</dbReference>
<evidence type="ECO:0000313" key="13">
    <source>
        <dbReference type="Proteomes" id="UP000005744"/>
    </source>
</evidence>
<dbReference type="GO" id="GO:0005829">
    <property type="term" value="C:cytosol"/>
    <property type="evidence" value="ECO:0007669"/>
    <property type="project" value="TreeGrafter"/>
</dbReference>
<dbReference type="NCBIfam" id="NF010552">
    <property type="entry name" value="PRK13946.1"/>
    <property type="match status" value="1"/>
</dbReference>
<protein>
    <recommendedName>
        <fullName evidence="3 11">Shikimate kinase</fullName>
        <shortName evidence="11">SK</shortName>
        <ecNumber evidence="3 11">2.7.1.71</ecNumber>
    </recommendedName>
</protein>
<dbReference type="InterPro" id="IPR023000">
    <property type="entry name" value="Shikimate_kinase_CS"/>
</dbReference>
<evidence type="ECO:0000256" key="11">
    <source>
        <dbReference type="HAMAP-Rule" id="MF_00109"/>
    </source>
</evidence>
<feature type="binding site" evidence="11">
    <location>
        <position position="40"/>
    </location>
    <ligand>
        <name>substrate</name>
    </ligand>
</feature>
<feature type="binding site" evidence="11">
    <location>
        <position position="143"/>
    </location>
    <ligand>
        <name>substrate</name>
    </ligand>
</feature>
<feature type="binding site" evidence="11">
    <location>
        <position position="64"/>
    </location>
    <ligand>
        <name>substrate</name>
    </ligand>
</feature>
<feature type="binding site" evidence="11">
    <location>
        <begin position="18"/>
        <end position="23"/>
    </location>
    <ligand>
        <name>ATP</name>
        <dbReference type="ChEBI" id="CHEBI:30616"/>
    </ligand>
</feature>
<dbReference type="PANTHER" id="PTHR21087:SF16">
    <property type="entry name" value="SHIKIMATE KINASE 1, CHLOROPLASTIC"/>
    <property type="match status" value="1"/>
</dbReference>
<evidence type="ECO:0000256" key="5">
    <source>
        <dbReference type="ARBA" id="ARBA00022679"/>
    </source>
</evidence>
<organism evidence="12 13">
    <name type="scientific">Beggiatoa alba B18LD</name>
    <dbReference type="NCBI Taxonomy" id="395493"/>
    <lineage>
        <taxon>Bacteria</taxon>
        <taxon>Pseudomonadati</taxon>
        <taxon>Pseudomonadota</taxon>
        <taxon>Gammaproteobacteria</taxon>
        <taxon>Thiotrichales</taxon>
        <taxon>Thiotrichaceae</taxon>
        <taxon>Beggiatoa</taxon>
    </lineage>
</organism>